<dbReference type="Pfam" id="PF03372">
    <property type="entry name" value="Exo_endo_phos"/>
    <property type="match status" value="1"/>
</dbReference>
<feature type="domain" description="2',5'-phosphodiesterase 12-like N-terminal" evidence="15">
    <location>
        <begin position="152"/>
        <end position="243"/>
    </location>
</feature>
<comment type="cofactor">
    <cofactor evidence="1">
        <name>Mg(2+)</name>
        <dbReference type="ChEBI" id="CHEBI:18420"/>
    </cofactor>
</comment>
<evidence type="ECO:0000256" key="11">
    <source>
        <dbReference type="ARBA" id="ARBA00023128"/>
    </source>
</evidence>
<evidence type="ECO:0000256" key="3">
    <source>
        <dbReference type="ARBA" id="ARBA00022553"/>
    </source>
</evidence>
<evidence type="ECO:0000256" key="4">
    <source>
        <dbReference type="ARBA" id="ARBA00022664"/>
    </source>
</evidence>
<reference evidence="17" key="1">
    <citation type="submission" date="2011-05" db="EMBL/GenBank/DDBJ databases">
        <authorList>
            <person name="Richards S.R."/>
            <person name="Qu J."/>
            <person name="Jiang H."/>
            <person name="Jhangiani S.N."/>
            <person name="Agravi P."/>
            <person name="Goodspeed R."/>
            <person name="Gross S."/>
            <person name="Mandapat C."/>
            <person name="Jackson L."/>
            <person name="Mathew T."/>
            <person name="Pu L."/>
            <person name="Thornton R."/>
            <person name="Saada N."/>
            <person name="Wilczek-Boney K.B."/>
            <person name="Lee S."/>
            <person name="Kovar C."/>
            <person name="Wu Y."/>
            <person name="Scherer S.E."/>
            <person name="Worley K.C."/>
            <person name="Muzny D.M."/>
            <person name="Gibbs R."/>
        </authorList>
    </citation>
    <scope>NUCLEOTIDE SEQUENCE</scope>
    <source>
        <strain evidence="17">Brora</strain>
    </source>
</reference>
<evidence type="ECO:0000313" key="16">
    <source>
        <dbReference type="EnsemblMetazoa" id="SMAR008904-PA"/>
    </source>
</evidence>
<dbReference type="OMA" id="FRLKSAC"/>
<dbReference type="FunFam" id="3.60.10.10:FF:000018">
    <property type="entry name" value="2',5'-phosphodiesterase 12"/>
    <property type="match status" value="1"/>
</dbReference>
<dbReference type="InterPro" id="IPR036691">
    <property type="entry name" value="Endo/exonu/phosph_ase_sf"/>
</dbReference>
<evidence type="ECO:0000256" key="10">
    <source>
        <dbReference type="ARBA" id="ARBA00022946"/>
    </source>
</evidence>
<evidence type="ECO:0000259" key="15">
    <source>
        <dbReference type="Pfam" id="PF21171"/>
    </source>
</evidence>
<keyword evidence="17" id="KW-1185">Reference proteome</keyword>
<evidence type="ECO:0000256" key="5">
    <source>
        <dbReference type="ARBA" id="ARBA00022722"/>
    </source>
</evidence>
<dbReference type="InterPro" id="IPR050410">
    <property type="entry name" value="CCR4/nocturin_mRNA_transcr"/>
</dbReference>
<keyword evidence="5" id="KW-0540">Nuclease</keyword>
<comment type="subcellular location">
    <subcellularLocation>
        <location evidence="2">Mitochondrion matrix</location>
    </subcellularLocation>
</comment>
<dbReference type="EnsemblMetazoa" id="SMAR008904-RA">
    <property type="protein sequence ID" value="SMAR008904-PA"/>
    <property type="gene ID" value="SMAR008904"/>
</dbReference>
<dbReference type="GO" id="GO:0004535">
    <property type="term" value="F:poly(A)-specific ribonuclease activity"/>
    <property type="evidence" value="ECO:0007669"/>
    <property type="project" value="UniProtKB-ARBA"/>
</dbReference>
<keyword evidence="11" id="KW-0496">Mitochondrion</keyword>
<dbReference type="STRING" id="126957.T1J5K1"/>
<keyword evidence="3" id="KW-0597">Phosphoprotein</keyword>
<dbReference type="SUPFAM" id="SSF56219">
    <property type="entry name" value="DNase I-like"/>
    <property type="match status" value="1"/>
</dbReference>
<dbReference type="GO" id="GO:0000288">
    <property type="term" value="P:nuclear-transcribed mRNA catabolic process, deadenylation-dependent decay"/>
    <property type="evidence" value="ECO:0007669"/>
    <property type="project" value="TreeGrafter"/>
</dbReference>
<dbReference type="PhylomeDB" id="T1J5K1"/>
<keyword evidence="10" id="KW-0809">Transit peptide</keyword>
<dbReference type="HOGENOM" id="CLU_016428_7_2_1"/>
<organism evidence="16 17">
    <name type="scientific">Strigamia maritima</name>
    <name type="common">European centipede</name>
    <name type="synonym">Geophilus maritimus</name>
    <dbReference type="NCBI Taxonomy" id="126957"/>
    <lineage>
        <taxon>Eukaryota</taxon>
        <taxon>Metazoa</taxon>
        <taxon>Ecdysozoa</taxon>
        <taxon>Arthropoda</taxon>
        <taxon>Myriapoda</taxon>
        <taxon>Chilopoda</taxon>
        <taxon>Pleurostigmophora</taxon>
        <taxon>Geophilomorpha</taxon>
        <taxon>Linotaeniidae</taxon>
        <taxon>Strigamia</taxon>
    </lineage>
</organism>
<dbReference type="GO" id="GO:0005759">
    <property type="term" value="C:mitochondrial matrix"/>
    <property type="evidence" value="ECO:0007669"/>
    <property type="project" value="UniProtKB-SubCell"/>
</dbReference>
<evidence type="ECO:0000313" key="17">
    <source>
        <dbReference type="Proteomes" id="UP000014500"/>
    </source>
</evidence>
<dbReference type="GO" id="GO:0046872">
    <property type="term" value="F:metal ion binding"/>
    <property type="evidence" value="ECO:0007669"/>
    <property type="project" value="UniProtKB-KW"/>
</dbReference>
<evidence type="ECO:0000256" key="9">
    <source>
        <dbReference type="ARBA" id="ARBA00022842"/>
    </source>
</evidence>
<keyword evidence="8" id="KW-0269">Exonuclease</keyword>
<dbReference type="Proteomes" id="UP000014500">
    <property type="component" value="Unassembled WGS sequence"/>
</dbReference>
<evidence type="ECO:0000256" key="12">
    <source>
        <dbReference type="ARBA" id="ARBA00072755"/>
    </source>
</evidence>
<evidence type="ECO:0000256" key="2">
    <source>
        <dbReference type="ARBA" id="ARBA00004305"/>
    </source>
</evidence>
<sequence>MLRNVLKTHRHHLKHRNIILIRRNSQMSAMDRKVIVRRLDGERKLTLSFKYSSPLITERIFNFNRDQNEDLKTALARINSKIIETTDKKARKMKKKMKTPEPETKVVVDAPKIALMIDGKILNDTETTVSEAFKSGAILKIGEVELQIEVNPPLITKVSLPENIMTGFNVYPKIEIEFSVASDCRCKWYRNTTDSCANWEEIAQTFSYEPINDDIGRFLKVVCTPCSGDTEGPSSTAISVSQVGAGPGQCPFERRHLFTSSPTNGSSFRVVTYNLLADAYANSDYSRTTLFPTCPPYALAMDYRKQLLVKELMGYNADIICLQEVDFKLFKNDLTLAFSTVNIEGHLASKAGGKVAEGLACFYNKDKFRCIRTETVVLKHLVETEGLFSDFLAALEENEQLKNRFMNRTTVLQISILESLIEPGARVCVANTHLYFHPNADHIRLLQSGVCLRYLEQIIAQEVTLGNNKIGVIFCGDFNSTPESGVYQLVTTQFIPTDYERWNSAPDEEVKGLSISHSLGLISACGTPDYTNYCVGFNGCLDYIYSDSQYFDVTEVVPLPSHEEVVQFEALPSLTIPSDHLALICTLDWKKN</sequence>
<evidence type="ECO:0000256" key="13">
    <source>
        <dbReference type="ARBA" id="ARBA00083541"/>
    </source>
</evidence>
<keyword evidence="6" id="KW-0479">Metal-binding</keyword>
<dbReference type="Gene3D" id="3.60.10.10">
    <property type="entry name" value="Endonuclease/exonuclease/phosphatase"/>
    <property type="match status" value="1"/>
</dbReference>
<dbReference type="InterPro" id="IPR005135">
    <property type="entry name" value="Endo/exonuclease/phosphatase"/>
</dbReference>
<dbReference type="Pfam" id="PF21171">
    <property type="entry name" value="PDE12-like_N"/>
    <property type="match status" value="1"/>
</dbReference>
<dbReference type="GO" id="GO:0006397">
    <property type="term" value="P:mRNA processing"/>
    <property type="evidence" value="ECO:0007669"/>
    <property type="project" value="UniProtKB-KW"/>
</dbReference>
<proteinExistence type="predicted"/>
<dbReference type="eggNOG" id="KOG0620">
    <property type="taxonomic scope" value="Eukaryota"/>
</dbReference>
<reference evidence="16" key="2">
    <citation type="submission" date="2015-02" db="UniProtKB">
        <authorList>
            <consortium name="EnsemblMetazoa"/>
        </authorList>
    </citation>
    <scope>IDENTIFICATION</scope>
</reference>
<evidence type="ECO:0000256" key="1">
    <source>
        <dbReference type="ARBA" id="ARBA00001946"/>
    </source>
</evidence>
<dbReference type="InterPro" id="IPR048821">
    <property type="entry name" value="PDE12-like_N"/>
</dbReference>
<name>T1J5K1_STRMM</name>
<dbReference type="AlphaFoldDB" id="T1J5K1"/>
<protein>
    <recommendedName>
        <fullName evidence="12">2',5'-phosphodiesterase 12</fullName>
    </recommendedName>
    <alternativeName>
        <fullName evidence="13">Mitochondrial deadenylase</fullName>
    </alternativeName>
</protein>
<dbReference type="PANTHER" id="PTHR12121">
    <property type="entry name" value="CARBON CATABOLITE REPRESSOR PROTEIN 4"/>
    <property type="match status" value="1"/>
</dbReference>
<evidence type="ECO:0000256" key="6">
    <source>
        <dbReference type="ARBA" id="ARBA00022723"/>
    </source>
</evidence>
<evidence type="ECO:0000256" key="8">
    <source>
        <dbReference type="ARBA" id="ARBA00022839"/>
    </source>
</evidence>
<dbReference type="EMBL" id="JH431865">
    <property type="status" value="NOT_ANNOTATED_CDS"/>
    <property type="molecule type" value="Genomic_DNA"/>
</dbReference>
<keyword evidence="4" id="KW-0507">mRNA processing</keyword>
<keyword evidence="9" id="KW-0460">Magnesium</keyword>
<feature type="domain" description="Endonuclease/exonuclease/phosphatase" evidence="14">
    <location>
        <begin position="271"/>
        <end position="580"/>
    </location>
</feature>
<evidence type="ECO:0000256" key="7">
    <source>
        <dbReference type="ARBA" id="ARBA00022801"/>
    </source>
</evidence>
<accession>T1J5K1</accession>
<keyword evidence="7" id="KW-0378">Hydrolase</keyword>
<evidence type="ECO:0000259" key="14">
    <source>
        <dbReference type="Pfam" id="PF03372"/>
    </source>
</evidence>
<dbReference type="PANTHER" id="PTHR12121:SF37">
    <property type="entry name" value="2',5'-PHOSPHODIESTERASE 12"/>
    <property type="match status" value="1"/>
</dbReference>